<dbReference type="KEGG" id="cdx:CDES_03660"/>
<dbReference type="Pfam" id="PF13622">
    <property type="entry name" value="4HBT_3"/>
    <property type="match status" value="1"/>
</dbReference>
<feature type="domain" description="Acyl-CoA thioesterase-like N-terminal HotDog" evidence="1">
    <location>
        <begin position="28"/>
        <end position="106"/>
    </location>
</feature>
<dbReference type="Gene3D" id="2.40.160.210">
    <property type="entry name" value="Acyl-CoA thioesterase, double hotdog domain"/>
    <property type="match status" value="1"/>
</dbReference>
<organism evidence="3 4">
    <name type="scientific">Corynebacterium deserti GIMN1.010</name>
    <dbReference type="NCBI Taxonomy" id="931089"/>
    <lineage>
        <taxon>Bacteria</taxon>
        <taxon>Bacillati</taxon>
        <taxon>Actinomycetota</taxon>
        <taxon>Actinomycetes</taxon>
        <taxon>Mycobacteriales</taxon>
        <taxon>Corynebacteriaceae</taxon>
        <taxon>Corynebacterium</taxon>
    </lineage>
</organism>
<dbReference type="InterPro" id="IPR049450">
    <property type="entry name" value="ACOT8-like_C"/>
</dbReference>
<protein>
    <recommendedName>
        <fullName evidence="5">Thioesterase</fullName>
    </recommendedName>
</protein>
<proteinExistence type="predicted"/>
<dbReference type="Pfam" id="PF20789">
    <property type="entry name" value="4HBT_3C"/>
    <property type="match status" value="1"/>
</dbReference>
<dbReference type="OrthoDB" id="1413770at2"/>
<dbReference type="EMBL" id="CP009220">
    <property type="protein sequence ID" value="ALC05184.1"/>
    <property type="molecule type" value="Genomic_DNA"/>
</dbReference>
<feature type="domain" description="Acyl-CoA thioesterase-like C-terminal" evidence="2">
    <location>
        <begin position="126"/>
        <end position="256"/>
    </location>
</feature>
<gene>
    <name evidence="3" type="ORF">CDES_03660</name>
</gene>
<dbReference type="Proteomes" id="UP000068067">
    <property type="component" value="Chromosome"/>
</dbReference>
<evidence type="ECO:0000259" key="2">
    <source>
        <dbReference type="Pfam" id="PF20789"/>
    </source>
</evidence>
<name>A0A0M4CHA8_9CORY</name>
<keyword evidence="4" id="KW-1185">Reference proteome</keyword>
<dbReference type="AlphaFoldDB" id="A0A0M4CHA8"/>
<accession>A0A0M4CHA8</accession>
<evidence type="ECO:0008006" key="5">
    <source>
        <dbReference type="Google" id="ProtNLM"/>
    </source>
</evidence>
<dbReference type="RefSeq" id="WP_053544297.1">
    <property type="nucleotide sequence ID" value="NZ_CP009220.1"/>
</dbReference>
<sequence length="267" mass="29436">MSTAYFIAHGNDTYRPTEHASGAWRDDELHLAPVAGLVIHHMERWRREVVGDALVFSRFSLEVLGQIARDDITLKTEIVRPGRTIELIETVAEINGRVTIRARAWLLKTSDLAHISGDTFEALPSMAELSDVQSAFQWSGGFMDSIVFVEDAEKIPGKNRAWITGDVQLVDGEDSEPLAEFSKFLDVANGVAVREDPKTWMFPNVDLTFHLFRQPVGTKVGFDTRAAFGPNGIGLTTSVIHDAEGPVGTLNQSLTVRPIAELNKQPG</sequence>
<dbReference type="InterPro" id="IPR049449">
    <property type="entry name" value="TesB_ACOT8-like_N"/>
</dbReference>
<reference evidence="3 4" key="1">
    <citation type="submission" date="2014-08" db="EMBL/GenBank/DDBJ databases">
        <title>Complete genome sequence of Corynebacterium deserti GIMN1.010 (=DSM 45689), isolated from desert sand in western China.</title>
        <authorList>
            <person name="Ruckert C."/>
            <person name="Albersmeier A."/>
            <person name="Kalinowski J."/>
        </authorList>
    </citation>
    <scope>NUCLEOTIDE SEQUENCE [LARGE SCALE GENOMIC DNA]</scope>
    <source>
        <strain evidence="3 4">GIMN1.010</strain>
    </source>
</reference>
<evidence type="ECO:0000259" key="1">
    <source>
        <dbReference type="Pfam" id="PF13622"/>
    </source>
</evidence>
<dbReference type="InterPro" id="IPR042171">
    <property type="entry name" value="Acyl-CoA_hotdog"/>
</dbReference>
<evidence type="ECO:0000313" key="4">
    <source>
        <dbReference type="Proteomes" id="UP000068067"/>
    </source>
</evidence>
<evidence type="ECO:0000313" key="3">
    <source>
        <dbReference type="EMBL" id="ALC05184.1"/>
    </source>
</evidence>
<dbReference type="STRING" id="931089.CDES_03660"/>